<reference evidence="1 2" key="1">
    <citation type="journal article" date="2023" name="Life. Sci Alliance">
        <title>Evolutionary insights into 3D genome organization and epigenetic landscape of Vigna mungo.</title>
        <authorList>
            <person name="Junaid A."/>
            <person name="Singh B."/>
            <person name="Bhatia S."/>
        </authorList>
    </citation>
    <scope>NUCLEOTIDE SEQUENCE [LARGE SCALE GENOMIC DNA]</scope>
    <source>
        <strain evidence="1">Urdbean</strain>
    </source>
</reference>
<organism evidence="1 2">
    <name type="scientific">Vigna mungo</name>
    <name type="common">Black gram</name>
    <name type="synonym">Phaseolus mungo</name>
    <dbReference type="NCBI Taxonomy" id="3915"/>
    <lineage>
        <taxon>Eukaryota</taxon>
        <taxon>Viridiplantae</taxon>
        <taxon>Streptophyta</taxon>
        <taxon>Embryophyta</taxon>
        <taxon>Tracheophyta</taxon>
        <taxon>Spermatophyta</taxon>
        <taxon>Magnoliopsida</taxon>
        <taxon>eudicotyledons</taxon>
        <taxon>Gunneridae</taxon>
        <taxon>Pentapetalae</taxon>
        <taxon>rosids</taxon>
        <taxon>fabids</taxon>
        <taxon>Fabales</taxon>
        <taxon>Fabaceae</taxon>
        <taxon>Papilionoideae</taxon>
        <taxon>50 kb inversion clade</taxon>
        <taxon>NPAAA clade</taxon>
        <taxon>indigoferoid/millettioid clade</taxon>
        <taxon>Phaseoleae</taxon>
        <taxon>Vigna</taxon>
    </lineage>
</organism>
<evidence type="ECO:0000313" key="2">
    <source>
        <dbReference type="Proteomes" id="UP001374535"/>
    </source>
</evidence>
<gene>
    <name evidence="1" type="ORF">V8G54_034827</name>
</gene>
<keyword evidence="2" id="KW-1185">Reference proteome</keyword>
<dbReference type="AlphaFoldDB" id="A0AAQ3R9K2"/>
<sequence length="229" mass="24949">MLNLRSSDGIRCISAGMIAPVKCCTINVYMASAAGISFSPWEDAGERSYVDGLELVGVVKAVLWDLVANNKEEKQRKKEKNVKKGATRGLPRSSDGIRCICAGMITRVKCCTINVYMNSAAGISCNTWEDAGERSDAVLWDLVANNKEEKQRKKETTVKKRCNTRTSQEVTHPSTCLAQARLIADAGMITPVKCCTINVYMASAAGISFNTWEDAGERSEMDGLGPKKP</sequence>
<dbReference type="Proteomes" id="UP001374535">
    <property type="component" value="Chromosome 11"/>
</dbReference>
<proteinExistence type="predicted"/>
<evidence type="ECO:0000313" key="1">
    <source>
        <dbReference type="EMBL" id="WVY89313.1"/>
    </source>
</evidence>
<dbReference type="EMBL" id="CP144690">
    <property type="protein sequence ID" value="WVY89313.1"/>
    <property type="molecule type" value="Genomic_DNA"/>
</dbReference>
<name>A0AAQ3R9K2_VIGMU</name>
<protein>
    <submittedName>
        <fullName evidence="1">Uncharacterized protein</fullName>
    </submittedName>
</protein>
<accession>A0AAQ3R9K2</accession>